<dbReference type="InterPro" id="IPR029044">
    <property type="entry name" value="Nucleotide-diphossugar_trans"/>
</dbReference>
<dbReference type="Gene3D" id="3.90.550.10">
    <property type="entry name" value="Spore Coat Polysaccharide Biosynthesis Protein SpsA, Chain A"/>
    <property type="match status" value="1"/>
</dbReference>
<sequence length="337" mass="35349">MVQAILLVGGKGTRLMPLTRTIPKPMLPVAGFPVTQHQLAMAKRAGITSVVLATSYLEEVFRPYFGDGSRWGMKIQYAVEGSPLGTGGAIANAAALLRPDEPIVVLNGDILSSHDLSAQIAFHNKNGAAATLHITEVDDARAYGCVPVDANNRVTAFLEKMDNPIAKTINAGCYVFSPGAIDAIPANTVVSIEREVFPELVTHTQKVFGYIDNSYWLDLGTPSALLQGSRDLVQGRAIGVDFTSAPVSVHTNDYIALAGSRIDASAQIFNGSSIGQAVQVHEATVIDGSVVSNGAVISNGAIVRSSFIAEGVTVIAGAVIEASYVGQDGIFPLMVSN</sequence>
<proteinExistence type="predicted"/>
<protein>
    <submittedName>
        <fullName evidence="4">Unannotated protein</fullName>
    </submittedName>
</protein>
<dbReference type="EMBL" id="CAFBLE010000005">
    <property type="protein sequence ID" value="CAB4867107.1"/>
    <property type="molecule type" value="Genomic_DNA"/>
</dbReference>
<reference evidence="4" key="1">
    <citation type="submission" date="2020-05" db="EMBL/GenBank/DDBJ databases">
        <authorList>
            <person name="Chiriac C."/>
            <person name="Salcher M."/>
            <person name="Ghai R."/>
            <person name="Kavagutti S V."/>
        </authorList>
    </citation>
    <scope>NUCLEOTIDE SEQUENCE</scope>
</reference>
<evidence type="ECO:0000259" key="1">
    <source>
        <dbReference type="Pfam" id="PF00483"/>
    </source>
</evidence>
<dbReference type="InterPro" id="IPR050486">
    <property type="entry name" value="Mannose-1P_guanyltransferase"/>
</dbReference>
<dbReference type="EMBL" id="CAFBMV010000005">
    <property type="protein sequence ID" value="CAB4923993.1"/>
    <property type="molecule type" value="Genomic_DNA"/>
</dbReference>
<dbReference type="PANTHER" id="PTHR22572">
    <property type="entry name" value="SUGAR-1-PHOSPHATE GUANYL TRANSFERASE"/>
    <property type="match status" value="1"/>
</dbReference>
<dbReference type="EMBL" id="CAEZWT010000008">
    <property type="protein sequence ID" value="CAB4660129.1"/>
    <property type="molecule type" value="Genomic_DNA"/>
</dbReference>
<evidence type="ECO:0000313" key="5">
    <source>
        <dbReference type="EMBL" id="CAB4923993.1"/>
    </source>
</evidence>
<name>A0A6J7D8H2_9ZZZZ</name>
<dbReference type="EMBL" id="CAFBQL010000005">
    <property type="protein sequence ID" value="CAB5059162.1"/>
    <property type="molecule type" value="Genomic_DNA"/>
</dbReference>
<evidence type="ECO:0000313" key="3">
    <source>
        <dbReference type="EMBL" id="CAB4745580.1"/>
    </source>
</evidence>
<evidence type="ECO:0000313" key="2">
    <source>
        <dbReference type="EMBL" id="CAB4660129.1"/>
    </source>
</evidence>
<dbReference type="SUPFAM" id="SSF53448">
    <property type="entry name" value="Nucleotide-diphospho-sugar transferases"/>
    <property type="match status" value="1"/>
</dbReference>
<accession>A0A6J7D8H2</accession>
<evidence type="ECO:0000313" key="6">
    <source>
        <dbReference type="EMBL" id="CAB5059162.1"/>
    </source>
</evidence>
<dbReference type="Gene3D" id="2.160.10.10">
    <property type="entry name" value="Hexapeptide repeat proteins"/>
    <property type="match status" value="1"/>
</dbReference>
<feature type="domain" description="Nucleotidyl transferase" evidence="1">
    <location>
        <begin position="4"/>
        <end position="233"/>
    </location>
</feature>
<evidence type="ECO:0000313" key="4">
    <source>
        <dbReference type="EMBL" id="CAB4867107.1"/>
    </source>
</evidence>
<dbReference type="Pfam" id="PF00483">
    <property type="entry name" value="NTP_transferase"/>
    <property type="match status" value="1"/>
</dbReference>
<dbReference type="InterPro" id="IPR005835">
    <property type="entry name" value="NTP_transferase_dom"/>
</dbReference>
<dbReference type="EMBL" id="CAEZZC010000005">
    <property type="protein sequence ID" value="CAB4745580.1"/>
    <property type="molecule type" value="Genomic_DNA"/>
</dbReference>
<dbReference type="AlphaFoldDB" id="A0A6J7D8H2"/>
<organism evidence="4">
    <name type="scientific">freshwater metagenome</name>
    <dbReference type="NCBI Taxonomy" id="449393"/>
    <lineage>
        <taxon>unclassified sequences</taxon>
        <taxon>metagenomes</taxon>
        <taxon>ecological metagenomes</taxon>
    </lineage>
</organism>
<gene>
    <name evidence="2" type="ORF">UFOPK2289_00443</name>
    <name evidence="3" type="ORF">UFOPK2822_00475</name>
    <name evidence="4" type="ORF">UFOPK3346_00807</name>
    <name evidence="5" type="ORF">UFOPK3670_00847</name>
    <name evidence="6" type="ORF">UFOPK4308_00894</name>
</gene>
<dbReference type="CDD" id="cd04181">
    <property type="entry name" value="NTP_transferase"/>
    <property type="match status" value="1"/>
</dbReference>